<feature type="transmembrane region" description="Helical" evidence="1">
    <location>
        <begin position="89"/>
        <end position="111"/>
    </location>
</feature>
<feature type="transmembrane region" description="Helical" evidence="1">
    <location>
        <begin position="146"/>
        <end position="164"/>
    </location>
</feature>
<dbReference type="Proteomes" id="UP000198876">
    <property type="component" value="Unassembled WGS sequence"/>
</dbReference>
<dbReference type="RefSeq" id="WP_092887663.1">
    <property type="nucleotide sequence ID" value="NZ_FOOQ01000001.1"/>
</dbReference>
<feature type="transmembrane region" description="Helical" evidence="1">
    <location>
        <begin position="34"/>
        <end position="52"/>
    </location>
</feature>
<protein>
    <submittedName>
        <fullName evidence="2">Uncharacterized protein</fullName>
    </submittedName>
</protein>
<feature type="transmembrane region" description="Helical" evidence="1">
    <location>
        <begin position="202"/>
        <end position="224"/>
    </location>
</feature>
<name>A0A1I2LSQ6_9EURY</name>
<feature type="transmembrane region" description="Helical" evidence="1">
    <location>
        <begin position="176"/>
        <end position="196"/>
    </location>
</feature>
<accession>A0A1I2LSQ6</accession>
<evidence type="ECO:0000256" key="1">
    <source>
        <dbReference type="SAM" id="Phobius"/>
    </source>
</evidence>
<sequence>MSRRVPEFALVTGLLLGLSTLLSGVVLADEVLTTSLLSALVSYPFVAYAVVSDDDPTTVMPPRAILALGALFGAALFVVSLLADPSPANALSGLFAGLLVSLPPVAYAVYFEADVNPLSPRETVVAGVGVGVALLVFGLAVGSASYGAADALLVGLSAAVYGAARGVRFDARTKRAAVAVGVVLGVAVVAVGVSRGEPLGDWLAVAMTLTLAPSVYYALTSARFGSERRRTRR</sequence>
<reference evidence="3" key="1">
    <citation type="submission" date="2016-10" db="EMBL/GenBank/DDBJ databases">
        <authorList>
            <person name="Varghese N."/>
            <person name="Submissions S."/>
        </authorList>
    </citation>
    <scope>NUCLEOTIDE SEQUENCE [LARGE SCALE GENOMIC DNA]</scope>
    <source>
        <strain evidence="3">CGMCC 1.7739</strain>
    </source>
</reference>
<feature type="transmembrane region" description="Helical" evidence="1">
    <location>
        <begin position="123"/>
        <end position="140"/>
    </location>
</feature>
<dbReference type="AlphaFoldDB" id="A0A1I2LSQ6"/>
<dbReference type="STRING" id="553467.SAMN04488063_0398"/>
<evidence type="ECO:0000313" key="3">
    <source>
        <dbReference type="Proteomes" id="UP000198876"/>
    </source>
</evidence>
<proteinExistence type="predicted"/>
<dbReference type="EMBL" id="FOOQ01000001">
    <property type="protein sequence ID" value="SFF81490.1"/>
    <property type="molecule type" value="Genomic_DNA"/>
</dbReference>
<dbReference type="OrthoDB" id="343232at2157"/>
<keyword evidence="1" id="KW-0812">Transmembrane</keyword>
<gene>
    <name evidence="2" type="ORF">SAMN04488063_0398</name>
</gene>
<evidence type="ECO:0000313" key="2">
    <source>
        <dbReference type="EMBL" id="SFF81490.1"/>
    </source>
</evidence>
<keyword evidence="1" id="KW-0472">Membrane</keyword>
<keyword evidence="3" id="KW-1185">Reference proteome</keyword>
<feature type="transmembrane region" description="Helical" evidence="1">
    <location>
        <begin position="64"/>
        <end position="83"/>
    </location>
</feature>
<keyword evidence="1" id="KW-1133">Transmembrane helix</keyword>
<organism evidence="2 3">
    <name type="scientific">Halopelagius inordinatus</name>
    <dbReference type="NCBI Taxonomy" id="553467"/>
    <lineage>
        <taxon>Archaea</taxon>
        <taxon>Methanobacteriati</taxon>
        <taxon>Methanobacteriota</taxon>
        <taxon>Stenosarchaea group</taxon>
        <taxon>Halobacteria</taxon>
        <taxon>Halobacteriales</taxon>
        <taxon>Haloferacaceae</taxon>
    </lineage>
</organism>